<dbReference type="Proteomes" id="UP000015380">
    <property type="component" value="Chromosome"/>
</dbReference>
<dbReference type="Pfam" id="PF08668">
    <property type="entry name" value="HDOD"/>
    <property type="match status" value="1"/>
</dbReference>
<sequence>MEEEYGEYDEVFEKILANKSLLPAIPDVGLKILSALNHPNGNVKMFAKIIESDMGLSGFIIKTSRSLRYLTRVPPTGVEQAVARMGLRETYHLSLSFLSKSVFHSSNKQIEGYIKEAYRFSTKVAVISYFLAGKAQGLASGDAMLAGLFQDIGVPSILATLDEYPNILQNDLNRTKCIDVLAPRVGALIIKKWGLDEMLGVVESRKNWWLDKEQLGLAELVLIARVHATIGTPEFRACPPLLEIPAFQKLQLGELGPDNTLQILSESKNELAEIERLLAA</sequence>
<dbReference type="PANTHER" id="PTHR33525">
    <property type="match status" value="1"/>
</dbReference>
<evidence type="ECO:0000259" key="1">
    <source>
        <dbReference type="PROSITE" id="PS51833"/>
    </source>
</evidence>
<dbReference type="InterPro" id="IPR052340">
    <property type="entry name" value="RNase_Y/CdgJ"/>
</dbReference>
<protein>
    <submittedName>
        <fullName evidence="2">Metal-dependent hydrolase HDOD</fullName>
    </submittedName>
</protein>
<dbReference type="KEGG" id="cza:CYCME_0082"/>
<gene>
    <name evidence="2" type="ORF">CYCME_0082</name>
</gene>
<evidence type="ECO:0000313" key="3">
    <source>
        <dbReference type="Proteomes" id="UP000015380"/>
    </source>
</evidence>
<dbReference type="PROSITE" id="PS51833">
    <property type="entry name" value="HDOD"/>
    <property type="match status" value="1"/>
</dbReference>
<dbReference type="AlphaFoldDB" id="S5T3S7"/>
<dbReference type="SUPFAM" id="SSF109604">
    <property type="entry name" value="HD-domain/PDEase-like"/>
    <property type="match status" value="1"/>
</dbReference>
<dbReference type="EMBL" id="CP005996">
    <property type="protein sequence ID" value="AGS38426.1"/>
    <property type="molecule type" value="Genomic_DNA"/>
</dbReference>
<name>S5T3S7_9GAMM</name>
<dbReference type="eggNOG" id="COG1639">
    <property type="taxonomic scope" value="Bacteria"/>
</dbReference>
<dbReference type="Gene3D" id="1.10.3210.10">
    <property type="entry name" value="Hypothetical protein af1432"/>
    <property type="match status" value="1"/>
</dbReference>
<accession>S5T3S7</accession>
<proteinExistence type="predicted"/>
<organism evidence="2 3">
    <name type="scientific">Cycloclasticus zancles 78-ME</name>
    <dbReference type="NCBI Taxonomy" id="1198232"/>
    <lineage>
        <taxon>Bacteria</taxon>
        <taxon>Pseudomonadati</taxon>
        <taxon>Pseudomonadota</taxon>
        <taxon>Gammaproteobacteria</taxon>
        <taxon>Thiotrichales</taxon>
        <taxon>Piscirickettsiaceae</taxon>
        <taxon>Cycloclasticus</taxon>
    </lineage>
</organism>
<feature type="domain" description="HDOD" evidence="1">
    <location>
        <begin position="22"/>
        <end position="209"/>
    </location>
</feature>
<keyword evidence="2" id="KW-0378">Hydrolase</keyword>
<dbReference type="PATRIC" id="fig|1198232.3.peg.84"/>
<dbReference type="InterPro" id="IPR013976">
    <property type="entry name" value="HDOD"/>
</dbReference>
<reference evidence="2 3" key="1">
    <citation type="submission" date="2013-05" db="EMBL/GenBank/DDBJ databases">
        <title>Between feast and famine: a lifestyle of most important marine PAH-degrading bacterium Cycloclasticus sp. 7ME.</title>
        <authorList>
            <person name="Yakimov M.M."/>
            <person name="Messina E."/>
            <person name="Genovese M."/>
            <person name="Denaro R."/>
            <person name="Crisafi F."/>
            <person name="Russo D."/>
            <person name="Cappello S."/>
            <person name="Santisi S."/>
            <person name="Smedile F."/>
            <person name="Golyshina O.V."/>
            <person name="Tran H."/>
            <person name="Pieper D.H."/>
            <person name="Golyshin P.N."/>
            <person name="Giuliano L."/>
        </authorList>
    </citation>
    <scope>NUCLEOTIDE SEQUENCE [LARGE SCALE GENOMIC DNA]</scope>
    <source>
        <strain evidence="2 3">78-ME</strain>
    </source>
</reference>
<keyword evidence="3" id="KW-1185">Reference proteome</keyword>
<dbReference type="GO" id="GO:0016787">
    <property type="term" value="F:hydrolase activity"/>
    <property type="evidence" value="ECO:0007669"/>
    <property type="project" value="UniProtKB-KW"/>
</dbReference>
<dbReference type="HOGENOM" id="CLU_048246_1_0_6"/>
<dbReference type="PANTHER" id="PTHR33525:SF3">
    <property type="entry name" value="RIBONUCLEASE Y"/>
    <property type="match status" value="1"/>
</dbReference>
<reference evidence="3" key="2">
    <citation type="journal article" date="2016" name="Environ. Microbiol. Rep.">
        <title>Analysis of defence systems and a conjugative IncP-1 plasmid in the marine polyaromatic hydrocarbons-degrading bacterium Cycloclasticus sp. 78-ME.</title>
        <authorList>
            <person name="Yakimov M.M."/>
            <person name="Crisafi F."/>
            <person name="Messina E."/>
            <person name="Smedile F."/>
            <person name="Lopatina A."/>
            <person name="Denaro R."/>
            <person name="Pieper D.H."/>
            <person name="Golyshin P.N."/>
            <person name="Giuliano L."/>
        </authorList>
    </citation>
    <scope>NUCLEOTIDE SEQUENCE [LARGE SCALE GENOMIC DNA]</scope>
    <source>
        <strain evidence="3">78-ME</strain>
    </source>
</reference>
<evidence type="ECO:0000313" key="2">
    <source>
        <dbReference type="EMBL" id="AGS38426.1"/>
    </source>
</evidence>